<proteinExistence type="predicted"/>
<name>A0A2A7MIM1_9CLOT</name>
<evidence type="ECO:0000313" key="2">
    <source>
        <dbReference type="Proteomes" id="UP000220840"/>
    </source>
</evidence>
<comment type="caution">
    <text evidence="1">The sequence shown here is derived from an EMBL/GenBank/DDBJ whole genome shotgun (WGS) entry which is preliminary data.</text>
</comment>
<keyword evidence="2" id="KW-1185">Reference proteome</keyword>
<protein>
    <submittedName>
        <fullName evidence="1">Uncharacterized protein</fullName>
    </submittedName>
</protein>
<accession>A0A2A7MIM1</accession>
<reference evidence="1 2" key="1">
    <citation type="submission" date="2017-10" db="EMBL/GenBank/DDBJ databases">
        <title>Effective Description of Clostridium neonatale sp. nov. linked to necrotizing enterocolitis in neonates and a clarification of species assignable to the genus Clostridium (Prazmowski 1880) emend. Lawson and Rainey 2016.</title>
        <authorList>
            <person name="Bernard K."/>
            <person name="Burdz T."/>
            <person name="Wiebe D."/>
            <person name="Balcewich B."/>
            <person name="Alfa M."/>
            <person name="Bernier A.-M."/>
        </authorList>
    </citation>
    <scope>NUCLEOTIDE SEQUENCE [LARGE SCALE GENOMIC DNA]</scope>
    <source>
        <strain evidence="1 2">LCDC99A005</strain>
    </source>
</reference>
<dbReference type="Proteomes" id="UP000220840">
    <property type="component" value="Unassembled WGS sequence"/>
</dbReference>
<dbReference type="RefSeq" id="WP_058295586.1">
    <property type="nucleotide sequence ID" value="NZ_CAMRXB010000046.1"/>
</dbReference>
<evidence type="ECO:0000313" key="1">
    <source>
        <dbReference type="EMBL" id="PEG31429.1"/>
    </source>
</evidence>
<dbReference type="EMBL" id="PDCJ01000001">
    <property type="protein sequence ID" value="PEG31429.1"/>
    <property type="molecule type" value="Genomic_DNA"/>
</dbReference>
<sequence>MRIFVLYNGVIETNAFKNEVIICHPNSIVDDISLNLSSGDIIVANSITDFNTVEDFREIINQVTAEYRATFISINNPAVNIIDGKVD</sequence>
<organism evidence="1 2">
    <name type="scientific">Clostridium neonatale</name>
    <dbReference type="NCBI Taxonomy" id="137838"/>
    <lineage>
        <taxon>Bacteria</taxon>
        <taxon>Bacillati</taxon>
        <taxon>Bacillota</taxon>
        <taxon>Clostridia</taxon>
        <taxon>Eubacteriales</taxon>
        <taxon>Clostridiaceae</taxon>
        <taxon>Clostridium</taxon>
    </lineage>
</organism>
<gene>
    <name evidence="1" type="ORF">CQ394_06905</name>
</gene>
<dbReference type="AlphaFoldDB" id="A0A2A7MIM1"/>